<protein>
    <submittedName>
        <fullName evidence="7">Carbohydrate kinase</fullName>
        <ecNumber evidence="7">2.7.1.-</ecNumber>
    </submittedName>
</protein>
<dbReference type="EC" id="2.7.1.-" evidence="7"/>
<dbReference type="CDD" id="cd01167">
    <property type="entry name" value="bac_FRK"/>
    <property type="match status" value="1"/>
</dbReference>
<evidence type="ECO:0000313" key="8">
    <source>
        <dbReference type="Proteomes" id="UP001347146"/>
    </source>
</evidence>
<organism evidence="7 8">
    <name type="scientific">Gordonia sesuvii</name>
    <dbReference type="NCBI Taxonomy" id="3116777"/>
    <lineage>
        <taxon>Bacteria</taxon>
        <taxon>Bacillati</taxon>
        <taxon>Actinomycetota</taxon>
        <taxon>Actinomycetes</taxon>
        <taxon>Mycobacteriales</taxon>
        <taxon>Gordoniaceae</taxon>
        <taxon>Gordonia</taxon>
    </lineage>
</organism>
<evidence type="ECO:0000256" key="5">
    <source>
        <dbReference type="ARBA" id="ARBA00022840"/>
    </source>
</evidence>
<comment type="similarity">
    <text evidence="1">Belongs to the carbohydrate kinase PfkB family.</text>
</comment>
<dbReference type="InterPro" id="IPR050306">
    <property type="entry name" value="PfkB_Carbo_kinase"/>
</dbReference>
<sequence>MREIVVCGEALVDVVAQASIPAGGGSLPALQPALGGGPFNVAITLGRLGSAVSLCTAVSTDTYGDAIVGALQAAGVGTNLVQRRAEPTSLALATIGADGGAHYSFYVEGTADRQVLAPEPFAQTVAAVCFGTLSMVLEPGASVYESLLRRCHAEGRSVIVDPNIRPAVIDDEDGYRRRFASWMDAVDIVKLSDEDAAWLARGPHGTTPDEWLEAGVSAIITTAGADGIAVRTARSTVSAPARRAEVADTIGAGDSVVGGLLRYLDRTGALSPAAIAALGPEQWRSAAEFAGHVAAITVARPGADPPWASELASDYVDSQQHPYPDLRSTWLKPE</sequence>
<dbReference type="SUPFAM" id="SSF53613">
    <property type="entry name" value="Ribokinase-like"/>
    <property type="match status" value="1"/>
</dbReference>
<dbReference type="InterPro" id="IPR011611">
    <property type="entry name" value="PfkB_dom"/>
</dbReference>
<keyword evidence="5" id="KW-0067">ATP-binding</keyword>
<evidence type="ECO:0000256" key="3">
    <source>
        <dbReference type="ARBA" id="ARBA00022741"/>
    </source>
</evidence>
<dbReference type="PANTHER" id="PTHR43085:SF1">
    <property type="entry name" value="PSEUDOURIDINE KINASE-RELATED"/>
    <property type="match status" value="1"/>
</dbReference>
<dbReference type="Pfam" id="PF00294">
    <property type="entry name" value="PfkB"/>
    <property type="match status" value="1"/>
</dbReference>
<keyword evidence="8" id="KW-1185">Reference proteome</keyword>
<proteinExistence type="inferred from homology"/>
<accession>A0ABU7M8F7</accession>
<dbReference type="GO" id="GO:0016301">
    <property type="term" value="F:kinase activity"/>
    <property type="evidence" value="ECO:0007669"/>
    <property type="project" value="UniProtKB-KW"/>
</dbReference>
<dbReference type="EMBL" id="JAZDUF010000001">
    <property type="protein sequence ID" value="MEE3849262.1"/>
    <property type="molecule type" value="Genomic_DNA"/>
</dbReference>
<evidence type="ECO:0000256" key="4">
    <source>
        <dbReference type="ARBA" id="ARBA00022777"/>
    </source>
</evidence>
<keyword evidence="2 7" id="KW-0808">Transferase</keyword>
<dbReference type="RefSeq" id="WP_330430906.1">
    <property type="nucleotide sequence ID" value="NZ_JAZDUF010000001.1"/>
</dbReference>
<keyword evidence="4 7" id="KW-0418">Kinase</keyword>
<evidence type="ECO:0000256" key="2">
    <source>
        <dbReference type="ARBA" id="ARBA00022679"/>
    </source>
</evidence>
<feature type="domain" description="Carbohydrate kinase PfkB" evidence="6">
    <location>
        <begin position="1"/>
        <end position="306"/>
    </location>
</feature>
<name>A0ABU7M8F7_9ACTN</name>
<evidence type="ECO:0000259" key="6">
    <source>
        <dbReference type="Pfam" id="PF00294"/>
    </source>
</evidence>
<dbReference type="PANTHER" id="PTHR43085">
    <property type="entry name" value="HEXOKINASE FAMILY MEMBER"/>
    <property type="match status" value="1"/>
</dbReference>
<reference evidence="7 8" key="1">
    <citation type="submission" date="2024-01" db="EMBL/GenBank/DDBJ databases">
        <title>Draft genome sequence of Gordonia sp. LSe1-13.</title>
        <authorList>
            <person name="Suphannarot A."/>
            <person name="Mingma R."/>
        </authorList>
    </citation>
    <scope>NUCLEOTIDE SEQUENCE [LARGE SCALE GENOMIC DNA]</scope>
    <source>
        <strain evidence="7 8">LSe1-13</strain>
    </source>
</reference>
<evidence type="ECO:0000256" key="1">
    <source>
        <dbReference type="ARBA" id="ARBA00010688"/>
    </source>
</evidence>
<dbReference type="InterPro" id="IPR002173">
    <property type="entry name" value="Carboh/pur_kinase_PfkB_CS"/>
</dbReference>
<dbReference type="InterPro" id="IPR029056">
    <property type="entry name" value="Ribokinase-like"/>
</dbReference>
<dbReference type="PROSITE" id="PS00584">
    <property type="entry name" value="PFKB_KINASES_2"/>
    <property type="match status" value="1"/>
</dbReference>
<gene>
    <name evidence="7" type="ORF">VZC37_02895</name>
</gene>
<evidence type="ECO:0000313" key="7">
    <source>
        <dbReference type="EMBL" id="MEE3849262.1"/>
    </source>
</evidence>
<dbReference type="Proteomes" id="UP001347146">
    <property type="component" value="Unassembled WGS sequence"/>
</dbReference>
<keyword evidence="3" id="KW-0547">Nucleotide-binding</keyword>
<comment type="caution">
    <text evidence="7">The sequence shown here is derived from an EMBL/GenBank/DDBJ whole genome shotgun (WGS) entry which is preliminary data.</text>
</comment>
<dbReference type="Gene3D" id="3.40.1190.20">
    <property type="match status" value="1"/>
</dbReference>